<keyword evidence="10" id="KW-0966">Cell projection</keyword>
<dbReference type="AlphaFoldDB" id="A0A5C6DVZ3"/>
<feature type="domain" description="Flagellar hook-associated protein 2 C-terminal" evidence="9">
    <location>
        <begin position="712"/>
        <end position="909"/>
    </location>
</feature>
<comment type="subunit">
    <text evidence="3">Homopentamer.</text>
</comment>
<proteinExistence type="inferred from homology"/>
<accession>A0A5C6DVZ3</accession>
<dbReference type="GO" id="GO:0007155">
    <property type="term" value="P:cell adhesion"/>
    <property type="evidence" value="ECO:0007669"/>
    <property type="project" value="InterPro"/>
</dbReference>
<evidence type="ECO:0000259" key="8">
    <source>
        <dbReference type="Pfam" id="PF02465"/>
    </source>
</evidence>
<evidence type="ECO:0000256" key="7">
    <source>
        <dbReference type="ARBA" id="ARBA00033192"/>
    </source>
</evidence>
<dbReference type="OrthoDB" id="244268at2"/>
<evidence type="ECO:0000259" key="9">
    <source>
        <dbReference type="Pfam" id="PF07195"/>
    </source>
</evidence>
<evidence type="ECO:0000256" key="1">
    <source>
        <dbReference type="ARBA" id="ARBA00004365"/>
    </source>
</evidence>
<dbReference type="Pfam" id="PF07195">
    <property type="entry name" value="FliD_C"/>
    <property type="match status" value="1"/>
</dbReference>
<dbReference type="GO" id="GO:0009421">
    <property type="term" value="C:bacterial-type flagellum filament cap"/>
    <property type="evidence" value="ECO:0007669"/>
    <property type="project" value="InterPro"/>
</dbReference>
<evidence type="ECO:0000256" key="2">
    <source>
        <dbReference type="ARBA" id="ARBA00009764"/>
    </source>
</evidence>
<dbReference type="PANTHER" id="PTHR30288:SF0">
    <property type="entry name" value="FLAGELLAR HOOK-ASSOCIATED PROTEIN 2"/>
    <property type="match status" value="1"/>
</dbReference>
<organism evidence="10 11">
    <name type="scientific">Novipirellula artificiosorum</name>
    <dbReference type="NCBI Taxonomy" id="2528016"/>
    <lineage>
        <taxon>Bacteria</taxon>
        <taxon>Pseudomonadati</taxon>
        <taxon>Planctomycetota</taxon>
        <taxon>Planctomycetia</taxon>
        <taxon>Pirellulales</taxon>
        <taxon>Pirellulaceae</taxon>
        <taxon>Novipirellula</taxon>
    </lineage>
</organism>
<comment type="similarity">
    <text evidence="2">Belongs to the FliD family.</text>
</comment>
<keyword evidence="11" id="KW-1185">Reference proteome</keyword>
<comment type="subcellular location">
    <subcellularLocation>
        <location evidence="1">Bacterial flagellum</location>
    </subcellularLocation>
</comment>
<dbReference type="GO" id="GO:0071973">
    <property type="term" value="P:bacterial-type flagellum-dependent cell motility"/>
    <property type="evidence" value="ECO:0007669"/>
    <property type="project" value="TreeGrafter"/>
</dbReference>
<dbReference type="PANTHER" id="PTHR30288">
    <property type="entry name" value="FLAGELLAR CAP/ASSEMBLY PROTEIN FLID"/>
    <property type="match status" value="1"/>
</dbReference>
<keyword evidence="5" id="KW-0975">Bacterial flagellum</keyword>
<gene>
    <name evidence="10" type="primary">fliD</name>
    <name evidence="10" type="ORF">Poly41_12460</name>
</gene>
<keyword evidence="10" id="KW-0282">Flagellum</keyword>
<evidence type="ECO:0000256" key="4">
    <source>
        <dbReference type="ARBA" id="ARBA00023054"/>
    </source>
</evidence>
<sequence length="927" mass="96391">MGRLQSSIGLVTGTDIQGTVDQLIAISSQPRDRLVARTNTMVAKQQALAELTASVIGVQLAGSRLGSSAIFQAKQADSSNTDAISATAGNVAEVATHTVRTLQNAATHDVRSLKRFEDANTALELSGTLSIKPNGGFLDDSVALADLNHGRGVEKGTVRITDRSGNSSEIRFDNARTIDDVLAAINDAEIDVRATTENGAIKLIDLTGSTVSHLKVEQLGSEETAADLGLWGIDSASDSVTGIELDLPDGVSSLRGASLSQLNGGAGLDPLTSLQITLSDGTSANIDLSAATTTSEIIETIDASGLKLIAKLNDSRTGFQVRDVSGGTGDFTISSSDDTAAQLGLDTITSNDIIVGKSLNRPTVDRETLIADLNGGSGISRGSFTITDSAGATAAVNMTFDEIESIGELIDRINELDVDVTASINDTGDGIAIVDNAGGDATMQIKDASSSMLAKELGIAGAATQQTVGGVTVSALVGTEADSIEVSAEDTLTTLVAKINENGRYGNASVQSNDDGTYSLRLRGNKAGEAGKISIETEGFNLDLRTDSRGQDALIAVSTDGRPENFMTSADGVFDLENSSQTTQSISNYTLLSELNSGRGINLGSFTVQDSDGITSAVNLRTENITSVGELLDAINQLGIGVSASINDAGDGISVIDTAGGSGTLEIVDAGNGKSAAELGIAGEATSQTIGGEEVSALIGHSELQSSVSDGGLVLTVKELSDEPITIKVAQNPETATKAVKTFVDQYNKLVDKLESLTFYNAETEEVGLLFGSSEALRIQSGFGKLFSGAITQAGQLRSLGQVGLSLSDQGKLETDAEKLTAALENDPSAVDAFFSTSETGFAGRVDELTERIAGIGNSLLLNRSSTLAEQVNRNNERVDTMNLRLETERERLLTQFYKTEEAIAKIQANQSIVSQIQPISIYSDSE</sequence>
<name>A0A5C6DVZ3_9BACT</name>
<comment type="caution">
    <text evidence="10">The sequence shown here is derived from an EMBL/GenBank/DDBJ whole genome shotgun (WGS) entry which is preliminary data.</text>
</comment>
<keyword evidence="10" id="KW-0969">Cilium</keyword>
<dbReference type="GO" id="GO:0009424">
    <property type="term" value="C:bacterial-type flagellum hook"/>
    <property type="evidence" value="ECO:0007669"/>
    <property type="project" value="InterPro"/>
</dbReference>
<reference evidence="10 11" key="1">
    <citation type="submission" date="2019-02" db="EMBL/GenBank/DDBJ databases">
        <title>Deep-cultivation of Planctomycetes and their phenomic and genomic characterization uncovers novel biology.</title>
        <authorList>
            <person name="Wiegand S."/>
            <person name="Jogler M."/>
            <person name="Boedeker C."/>
            <person name="Pinto D."/>
            <person name="Vollmers J."/>
            <person name="Rivas-Marin E."/>
            <person name="Kohn T."/>
            <person name="Peeters S.H."/>
            <person name="Heuer A."/>
            <person name="Rast P."/>
            <person name="Oberbeckmann S."/>
            <person name="Bunk B."/>
            <person name="Jeske O."/>
            <person name="Meyerdierks A."/>
            <person name="Storesund J.E."/>
            <person name="Kallscheuer N."/>
            <person name="Luecker S."/>
            <person name="Lage O.M."/>
            <person name="Pohl T."/>
            <person name="Merkel B.J."/>
            <person name="Hornburger P."/>
            <person name="Mueller R.-W."/>
            <person name="Bruemmer F."/>
            <person name="Labrenz M."/>
            <person name="Spormann A.M."/>
            <person name="Op Den Camp H."/>
            <person name="Overmann J."/>
            <person name="Amann R."/>
            <person name="Jetten M.S.M."/>
            <person name="Mascher T."/>
            <person name="Medema M.H."/>
            <person name="Devos D.P."/>
            <person name="Kaster A.-K."/>
            <person name="Ovreas L."/>
            <person name="Rohde M."/>
            <person name="Galperin M.Y."/>
            <person name="Jogler C."/>
        </authorList>
    </citation>
    <scope>NUCLEOTIDE SEQUENCE [LARGE SCALE GENOMIC DNA]</scope>
    <source>
        <strain evidence="10 11">Poly41</strain>
    </source>
</reference>
<dbReference type="InterPro" id="IPR010809">
    <property type="entry name" value="FliD_C"/>
</dbReference>
<keyword evidence="4" id="KW-0175">Coiled coil</keyword>
<dbReference type="EMBL" id="SJPV01000002">
    <property type="protein sequence ID" value="TWU40414.1"/>
    <property type="molecule type" value="Genomic_DNA"/>
</dbReference>
<evidence type="ECO:0000313" key="10">
    <source>
        <dbReference type="EMBL" id="TWU40414.1"/>
    </source>
</evidence>
<dbReference type="Pfam" id="PF02465">
    <property type="entry name" value="FliD_N"/>
    <property type="match status" value="1"/>
</dbReference>
<evidence type="ECO:0000256" key="6">
    <source>
        <dbReference type="ARBA" id="ARBA00033074"/>
    </source>
</evidence>
<dbReference type="RefSeq" id="WP_146525041.1">
    <property type="nucleotide sequence ID" value="NZ_SJPV01000002.1"/>
</dbReference>
<protein>
    <recommendedName>
        <fullName evidence="7">Filament cap protein</fullName>
    </recommendedName>
    <alternativeName>
        <fullName evidence="6">Flagellar cap protein</fullName>
    </alternativeName>
</protein>
<evidence type="ECO:0000256" key="5">
    <source>
        <dbReference type="ARBA" id="ARBA00023143"/>
    </source>
</evidence>
<evidence type="ECO:0000256" key="3">
    <source>
        <dbReference type="ARBA" id="ARBA00011255"/>
    </source>
</evidence>
<evidence type="ECO:0000313" key="11">
    <source>
        <dbReference type="Proteomes" id="UP000319143"/>
    </source>
</evidence>
<dbReference type="InterPro" id="IPR040026">
    <property type="entry name" value="FliD"/>
</dbReference>
<dbReference type="InterPro" id="IPR003481">
    <property type="entry name" value="FliD_N"/>
</dbReference>
<dbReference type="Proteomes" id="UP000319143">
    <property type="component" value="Unassembled WGS sequence"/>
</dbReference>
<feature type="domain" description="Flagellar hook-associated protein 2 N-terminal" evidence="8">
    <location>
        <begin position="12"/>
        <end position="108"/>
    </location>
</feature>